<organism evidence="1 2">
    <name type="scientific">Staurois parvus</name>
    <dbReference type="NCBI Taxonomy" id="386267"/>
    <lineage>
        <taxon>Eukaryota</taxon>
        <taxon>Metazoa</taxon>
        <taxon>Chordata</taxon>
        <taxon>Craniata</taxon>
        <taxon>Vertebrata</taxon>
        <taxon>Euteleostomi</taxon>
        <taxon>Amphibia</taxon>
        <taxon>Batrachia</taxon>
        <taxon>Anura</taxon>
        <taxon>Neobatrachia</taxon>
        <taxon>Ranoidea</taxon>
        <taxon>Ranidae</taxon>
        <taxon>Staurois</taxon>
    </lineage>
</organism>
<gene>
    <name evidence="1" type="ORF">SPARVUS_LOCUS3427256</name>
</gene>
<reference evidence="1" key="1">
    <citation type="submission" date="2023-05" db="EMBL/GenBank/DDBJ databases">
        <authorList>
            <person name="Stuckert A."/>
        </authorList>
    </citation>
    <scope>NUCLEOTIDE SEQUENCE</scope>
</reference>
<evidence type="ECO:0000313" key="2">
    <source>
        <dbReference type="Proteomes" id="UP001162483"/>
    </source>
</evidence>
<protein>
    <submittedName>
        <fullName evidence="1">Uncharacterized protein</fullName>
    </submittedName>
</protein>
<sequence length="102" mass="11300">MTSCQNEPLPRPRGHVSVHSVTCCVHGTQPITYHYTGPLPVSCDQSQQIPYQLYTMDGFLSCHSLYTIVLLAVLGQGSHMIQTGPITANLYHVIRFAQSQLD</sequence>
<name>A0ABN9BR79_9NEOB</name>
<dbReference type="Proteomes" id="UP001162483">
    <property type="component" value="Unassembled WGS sequence"/>
</dbReference>
<comment type="caution">
    <text evidence="1">The sequence shown here is derived from an EMBL/GenBank/DDBJ whole genome shotgun (WGS) entry which is preliminary data.</text>
</comment>
<dbReference type="EMBL" id="CATNWA010005395">
    <property type="protein sequence ID" value="CAI9549975.1"/>
    <property type="molecule type" value="Genomic_DNA"/>
</dbReference>
<proteinExistence type="predicted"/>
<evidence type="ECO:0000313" key="1">
    <source>
        <dbReference type="EMBL" id="CAI9549975.1"/>
    </source>
</evidence>
<keyword evidence="2" id="KW-1185">Reference proteome</keyword>
<accession>A0ABN9BR79</accession>